<feature type="compositionally biased region" description="Low complexity" evidence="1">
    <location>
        <begin position="269"/>
        <end position="283"/>
    </location>
</feature>
<feature type="region of interest" description="Disordered" evidence="1">
    <location>
        <begin position="181"/>
        <end position="301"/>
    </location>
</feature>
<name>A0A653BH41_CALMS</name>
<gene>
    <name evidence="2" type="ORF">CALMAC_LOCUS818</name>
</gene>
<feature type="compositionally biased region" description="Low complexity" evidence="1">
    <location>
        <begin position="186"/>
        <end position="196"/>
    </location>
</feature>
<evidence type="ECO:0000313" key="3">
    <source>
        <dbReference type="Proteomes" id="UP000410492"/>
    </source>
</evidence>
<dbReference type="OrthoDB" id="6771384at2759"/>
<dbReference type="AlphaFoldDB" id="A0A653BH41"/>
<reference evidence="2 3" key="1">
    <citation type="submission" date="2019-01" db="EMBL/GenBank/DDBJ databases">
        <authorList>
            <person name="Sayadi A."/>
        </authorList>
    </citation>
    <scope>NUCLEOTIDE SEQUENCE [LARGE SCALE GENOMIC DNA]</scope>
</reference>
<feature type="region of interest" description="Disordered" evidence="1">
    <location>
        <begin position="128"/>
        <end position="165"/>
    </location>
</feature>
<accession>A0A653BH41</accession>
<sequence>MRPRMKKCKAAVKRRDVATQTSVLDVWSPRVVLNRVEYHQEKSPPRQEQEVVPGDKSEIGEIVTVHDKPVRLSKLPSSYRLFVKPITNNDKANSTLLIDAEEEMLVHNLAFVKPGPMCYKKRISEKLSRSMTVPRVRQEPEEVEDRNGLEPLLENPLETASTPDMLELNLNVSSIGSIVEYNERSTQTQTAAGTTQESDRGGTEGGTSPQGKTTGEPPPAQNDEDPPPGPSGIDAKPIGEPNGGASGEPVDETRAANTSYRMKMNGVATTITTVPEGGTTPDSSSDESESDENTPRQGRRTKFLKIRAHTVHIHNHFYGNRK</sequence>
<feature type="compositionally biased region" description="Low complexity" evidence="1">
    <location>
        <begin position="149"/>
        <end position="158"/>
    </location>
</feature>
<keyword evidence="3" id="KW-1185">Reference proteome</keyword>
<feature type="compositionally biased region" description="Basic and acidic residues" evidence="1">
    <location>
        <begin position="136"/>
        <end position="148"/>
    </location>
</feature>
<proteinExistence type="predicted"/>
<dbReference type="EMBL" id="CAACVG010000937">
    <property type="protein sequence ID" value="VEN34719.1"/>
    <property type="molecule type" value="Genomic_DNA"/>
</dbReference>
<protein>
    <submittedName>
        <fullName evidence="2">Uncharacterized protein</fullName>
    </submittedName>
</protein>
<organism evidence="2 3">
    <name type="scientific">Callosobruchus maculatus</name>
    <name type="common">Southern cowpea weevil</name>
    <name type="synonym">Pulse bruchid</name>
    <dbReference type="NCBI Taxonomy" id="64391"/>
    <lineage>
        <taxon>Eukaryota</taxon>
        <taxon>Metazoa</taxon>
        <taxon>Ecdysozoa</taxon>
        <taxon>Arthropoda</taxon>
        <taxon>Hexapoda</taxon>
        <taxon>Insecta</taxon>
        <taxon>Pterygota</taxon>
        <taxon>Neoptera</taxon>
        <taxon>Endopterygota</taxon>
        <taxon>Coleoptera</taxon>
        <taxon>Polyphaga</taxon>
        <taxon>Cucujiformia</taxon>
        <taxon>Chrysomeloidea</taxon>
        <taxon>Chrysomelidae</taxon>
        <taxon>Bruchinae</taxon>
        <taxon>Bruchini</taxon>
        <taxon>Callosobruchus</taxon>
    </lineage>
</organism>
<evidence type="ECO:0000256" key="1">
    <source>
        <dbReference type="SAM" id="MobiDB-lite"/>
    </source>
</evidence>
<evidence type="ECO:0000313" key="2">
    <source>
        <dbReference type="EMBL" id="VEN34719.1"/>
    </source>
</evidence>
<dbReference type="Proteomes" id="UP000410492">
    <property type="component" value="Unassembled WGS sequence"/>
</dbReference>